<dbReference type="PANTHER" id="PTHR23355:SF9">
    <property type="entry name" value="DIS3-LIKE EXONUCLEASE 2"/>
    <property type="match status" value="1"/>
</dbReference>
<dbReference type="SMART" id="SM00955">
    <property type="entry name" value="RNB"/>
    <property type="match status" value="1"/>
</dbReference>
<keyword evidence="5 7" id="KW-0269">Exonuclease</keyword>
<dbReference type="InterPro" id="IPR004476">
    <property type="entry name" value="RNase_II/RNase_R"/>
</dbReference>
<comment type="subcellular location">
    <subcellularLocation>
        <location evidence="7">Cytoplasm</location>
    </subcellularLocation>
</comment>
<dbReference type="InterPro" id="IPR011805">
    <property type="entry name" value="RNase_R"/>
</dbReference>
<keyword evidence="6 7" id="KW-0694">RNA-binding</keyword>
<feature type="domain" description="RNB" evidence="8">
    <location>
        <begin position="264"/>
        <end position="589"/>
    </location>
</feature>
<evidence type="ECO:0000256" key="7">
    <source>
        <dbReference type="HAMAP-Rule" id="MF_01895"/>
    </source>
</evidence>
<dbReference type="GO" id="GO:0003723">
    <property type="term" value="F:RNA binding"/>
    <property type="evidence" value="ECO:0007669"/>
    <property type="project" value="UniProtKB-UniRule"/>
</dbReference>
<dbReference type="HAMAP" id="MF_01895">
    <property type="entry name" value="RNase_R"/>
    <property type="match status" value="1"/>
</dbReference>
<evidence type="ECO:0000256" key="1">
    <source>
        <dbReference type="ARBA" id="ARBA00001849"/>
    </source>
</evidence>
<keyword evidence="4 7" id="KW-0378">Hydrolase</keyword>
<evidence type="ECO:0000256" key="2">
    <source>
        <dbReference type="ARBA" id="ARBA00022490"/>
    </source>
</evidence>
<dbReference type="GO" id="GO:0005829">
    <property type="term" value="C:cytosol"/>
    <property type="evidence" value="ECO:0007669"/>
    <property type="project" value="TreeGrafter"/>
</dbReference>
<evidence type="ECO:0000313" key="9">
    <source>
        <dbReference type="EMBL" id="AYN65316.1"/>
    </source>
</evidence>
<comment type="similarity">
    <text evidence="7">Belongs to the RNR ribonuclease family. RNase R subfamily.</text>
</comment>
<evidence type="ECO:0000256" key="6">
    <source>
        <dbReference type="ARBA" id="ARBA00022884"/>
    </source>
</evidence>
<dbReference type="PROSITE" id="PS01175">
    <property type="entry name" value="RIBONUCLEASE_II"/>
    <property type="match status" value="1"/>
</dbReference>
<dbReference type="InterPro" id="IPR022966">
    <property type="entry name" value="RNase_II/R_CS"/>
</dbReference>
<keyword evidence="2 7" id="KW-0963">Cytoplasm</keyword>
<sequence>MTYIKNFKNKNNNPKINEEQVLKCIRESDGITFIEIAKKLRIPAFLNFELSEILNNYLSKKLIDTKSDEKYIAIYFLTKVQKEISITAKRLGFIDFEMQEESQTKVFSAFLAPFQLKAVLDKDLLLANIYYYYENGIKKYKGDIIQILNHTRKTIVGTIEKSANKLFFNAYDEKDRAKFEIINEKECPDITKLKNSLVSCEILKPNNKKVAIAYKNIIGNINDKEHVIKKIIAQNDVNVNFPQNLLEYVSSIPSFVSQEEINSRINLIDLMTVTIDGLDTKDFDDAISCYKNEKNNWKLFIHIADVSYYVKENDLIDNEALLRGTSIYLPDRVIPMLPVELSNGICSLNPNEVRACITLELEIDKQGNNISYKIYPSVIKSNYRLTYNEVNDFYNNIKSVPDDVANMLLHARDLAKIIRSKKISEGYVDFEIQESKVIMEGTKVVDIKVKEEGESEKLIEDFMVRANETVAQMMTNLKIPSIYRIHEKPSPEKLTLLQELFNFCGFKDVKVPYDGEPKSFGEMIAKLKEHKFDDFIKMALLRTMQKAIYSSNNIGHFGLASKAYSHFTSPIRRYPDLLLHRLIRTYIFEKKEITPDLSETLKQKISQIALMNSESEKNAMVVERSVVDVRKSEFFENLINKQFFATLVSIEKFGMFFNIDEYQASVLVRFENLAISTNKDNDFQASSKNKIYKAGNKYLITITSIDHEKGNVNATLA</sequence>
<gene>
    <name evidence="7 9" type="primary">rnr</name>
    <name evidence="9" type="ORF">KN71_001180</name>
</gene>
<dbReference type="AlphaFoldDB" id="A0A454C9J9"/>
<organism evidence="9 10">
    <name type="scientific">Metamycoplasma hominis</name>
    <name type="common">Mycoplasma hominis</name>
    <dbReference type="NCBI Taxonomy" id="2098"/>
    <lineage>
        <taxon>Bacteria</taxon>
        <taxon>Bacillati</taxon>
        <taxon>Mycoplasmatota</taxon>
        <taxon>Mycoplasmoidales</taxon>
        <taxon>Metamycoplasmataceae</taxon>
        <taxon>Metamycoplasma</taxon>
    </lineage>
</organism>
<dbReference type="Proteomes" id="UP000029712">
    <property type="component" value="Chromosome"/>
</dbReference>
<dbReference type="GO" id="GO:0006402">
    <property type="term" value="P:mRNA catabolic process"/>
    <property type="evidence" value="ECO:0007669"/>
    <property type="project" value="TreeGrafter"/>
</dbReference>
<dbReference type="NCBIfam" id="TIGR02063">
    <property type="entry name" value="RNase_R"/>
    <property type="match status" value="1"/>
</dbReference>
<evidence type="ECO:0000259" key="8">
    <source>
        <dbReference type="SMART" id="SM00955"/>
    </source>
</evidence>
<reference evidence="9 10" key="2">
    <citation type="submission" date="2018-10" db="EMBL/GenBank/DDBJ databases">
        <title>Detection and isolation of Mycoplasma hominis as a predominant microorganism from pelvic cavity of patient with salpingitis and tubo-ovarian abscess.</title>
        <authorList>
            <person name="Guschin A.E."/>
            <person name="Khayrullina G.A."/>
            <person name="Rakovskaya I.V."/>
            <person name="Shelenkov A.A."/>
            <person name="Shagin D.A."/>
        </authorList>
    </citation>
    <scope>NUCLEOTIDE SEQUENCE [LARGE SCALE GENOMIC DNA]</scope>
    <source>
        <strain evidence="10">TOA</strain>
    </source>
</reference>
<dbReference type="EC" id="3.1.13.1" evidence="7"/>
<dbReference type="GO" id="GO:0008859">
    <property type="term" value="F:exoribonuclease II activity"/>
    <property type="evidence" value="ECO:0007669"/>
    <property type="project" value="UniProtKB-UniRule"/>
</dbReference>
<dbReference type="PANTHER" id="PTHR23355">
    <property type="entry name" value="RIBONUCLEASE"/>
    <property type="match status" value="1"/>
</dbReference>
<protein>
    <recommendedName>
        <fullName evidence="7">Ribonuclease R</fullName>
        <shortName evidence="7">RNase R</shortName>
        <ecNumber evidence="7">3.1.13.1</ecNumber>
    </recommendedName>
</protein>
<evidence type="ECO:0000256" key="4">
    <source>
        <dbReference type="ARBA" id="ARBA00022801"/>
    </source>
</evidence>
<evidence type="ECO:0000256" key="3">
    <source>
        <dbReference type="ARBA" id="ARBA00022722"/>
    </source>
</evidence>
<reference evidence="9 10" key="1">
    <citation type="submission" date="2014-08" db="EMBL/GenBank/DDBJ databases">
        <authorList>
            <person name="Kuleshov K."/>
            <person name="Dedkov V."/>
            <person name="Markelov M."/>
            <person name="Pimkina E."/>
        </authorList>
    </citation>
    <scope>NUCLEOTIDE SEQUENCE [LARGE SCALE GENOMIC DNA]</scope>
    <source>
        <strain evidence="10">TOA</strain>
    </source>
</reference>
<name>A0A454C9J9_METHO</name>
<dbReference type="EMBL" id="CP033021">
    <property type="protein sequence ID" value="AYN65316.1"/>
    <property type="molecule type" value="Genomic_DNA"/>
</dbReference>
<dbReference type="RefSeq" id="WP_036438997.1">
    <property type="nucleotide sequence ID" value="NZ_CP033021.1"/>
</dbReference>
<dbReference type="InterPro" id="IPR001900">
    <property type="entry name" value="RNase_II/R"/>
</dbReference>
<dbReference type="InterPro" id="IPR012340">
    <property type="entry name" value="NA-bd_OB-fold"/>
</dbReference>
<evidence type="ECO:0000256" key="5">
    <source>
        <dbReference type="ARBA" id="ARBA00022839"/>
    </source>
</evidence>
<accession>A0A454C9J9</accession>
<dbReference type="OrthoDB" id="9764149at2"/>
<proteinExistence type="inferred from homology"/>
<evidence type="ECO:0000313" key="10">
    <source>
        <dbReference type="Proteomes" id="UP000029712"/>
    </source>
</evidence>
<dbReference type="SUPFAM" id="SSF50249">
    <property type="entry name" value="Nucleic acid-binding proteins"/>
    <property type="match status" value="1"/>
</dbReference>
<dbReference type="InterPro" id="IPR050180">
    <property type="entry name" value="RNR_Ribonuclease"/>
</dbReference>
<comment type="function">
    <text evidence="7">3'-5' exoribonuclease that releases 5'-nucleoside monophosphates and is involved in maturation of structured RNAs.</text>
</comment>
<keyword evidence="3 7" id="KW-0540">Nuclease</keyword>
<dbReference type="NCBIfam" id="TIGR00358">
    <property type="entry name" value="3_prime_RNase"/>
    <property type="match status" value="1"/>
</dbReference>
<dbReference type="Pfam" id="PF00773">
    <property type="entry name" value="RNB"/>
    <property type="match status" value="1"/>
</dbReference>
<comment type="catalytic activity">
    <reaction evidence="1 7">
        <text>Exonucleolytic cleavage in the 3'- to 5'-direction to yield nucleoside 5'-phosphates.</text>
        <dbReference type="EC" id="3.1.13.1"/>
    </reaction>
</comment>